<dbReference type="InterPro" id="IPR004358">
    <property type="entry name" value="Sig_transdc_His_kin-like_C"/>
</dbReference>
<dbReference type="InterPro" id="IPR036890">
    <property type="entry name" value="HATPase_C_sf"/>
</dbReference>
<evidence type="ECO:0000256" key="3">
    <source>
        <dbReference type="ARBA" id="ARBA00022553"/>
    </source>
</evidence>
<evidence type="ECO:0000256" key="4">
    <source>
        <dbReference type="SAM" id="Phobius"/>
    </source>
</evidence>
<dbReference type="PRINTS" id="PR00344">
    <property type="entry name" value="BCTRLSENSOR"/>
</dbReference>
<dbReference type="RefSeq" id="WP_315648224.1">
    <property type="nucleotide sequence ID" value="NZ_JAVXZY010000001.1"/>
</dbReference>
<dbReference type="SUPFAM" id="SSF55874">
    <property type="entry name" value="ATPase domain of HSP90 chaperone/DNA topoisomerase II/histidine kinase"/>
    <property type="match status" value="1"/>
</dbReference>
<evidence type="ECO:0000259" key="5">
    <source>
        <dbReference type="PROSITE" id="PS50109"/>
    </source>
</evidence>
<dbReference type="EMBL" id="JAVXZY010000001">
    <property type="protein sequence ID" value="MDT8997962.1"/>
    <property type="molecule type" value="Genomic_DNA"/>
</dbReference>
<keyword evidence="6" id="KW-0808">Transferase</keyword>
<keyword evidence="4" id="KW-0812">Transmembrane</keyword>
<feature type="transmembrane region" description="Helical" evidence="4">
    <location>
        <begin position="136"/>
        <end position="157"/>
    </location>
</feature>
<dbReference type="Gene3D" id="1.10.287.130">
    <property type="match status" value="1"/>
</dbReference>
<dbReference type="EC" id="2.7.13.3" evidence="2"/>
<comment type="catalytic activity">
    <reaction evidence="1">
        <text>ATP + protein L-histidine = ADP + protein N-phospho-L-histidine.</text>
        <dbReference type="EC" id="2.7.13.3"/>
    </reaction>
</comment>
<dbReference type="InterPro" id="IPR005467">
    <property type="entry name" value="His_kinase_dom"/>
</dbReference>
<sequence>MLDGALDLSLAGYLLAIFSYTLFAGSFAWRAKRGGHELAGASLAFLSALIASAIWAGVGAVAALNDIAWLDDVLLPVADALRYACWFAFIIILLRPAASGSWRIGSPALLPAAAVALTIALVLALCRAYRLAPLELLTRAVAYDALALAICGLILVEQLLQNVRDDSRWNAKPVCLGLAAIFVFDLYVFSQSALFKQLDTDAFSIRAGVHSLAVPLLYLASKRHNDWLAKLQVSRQAVFHSATLLLTGAYLLLVSGLGYYVRYTGGNWGRALQIALMAIALVGLVVVVLSGAMRAKLRVYISKNFFSYRYDYREEWLRFTAMLSSQASPQELGNSVINGLANLVESPGGAIWLRNAAAKELAQSARLNSPLNLSKEALGSAFASFLQDKAWVFDLDEVRQHEGRYAHCEVPEWLLAEARYWLLVPLLSAHELIGFVVLERPRTPLEVNWEVRDLLKTASSQASSYLAQMQSTEALLEARKFEAFNKMSAFVVHDLKNIVTQLSLMMKNARRLRDNPEFQEDMLSTVENSLEKMRQLMLQLREGERPHGLVHGVELQAIAKRLAAASSSKGRELELQLQGEVSTRGHEERVERVIGHVVQNAFDATPPEGRVWLTLSKSGSYARVEVGDTGCGMSEEFVQQRLFKAFQTTKSAGMGIGAYESFQYLQEIGGKIEVSSELGVGTRVTILLPLFFASQNSDLGLMGAK</sequence>
<gene>
    <name evidence="6" type="primary">prsK</name>
    <name evidence="6" type="ORF">RQP53_01590</name>
</gene>
<dbReference type="InterPro" id="IPR003594">
    <property type="entry name" value="HATPase_dom"/>
</dbReference>
<keyword evidence="7" id="KW-1185">Reference proteome</keyword>
<feature type="transmembrane region" description="Helical" evidence="4">
    <location>
        <begin position="12"/>
        <end position="31"/>
    </location>
</feature>
<feature type="domain" description="Histidine kinase" evidence="5">
    <location>
        <begin position="490"/>
        <end position="692"/>
    </location>
</feature>
<dbReference type="Proteomes" id="UP001246372">
    <property type="component" value="Unassembled WGS sequence"/>
</dbReference>
<reference evidence="6" key="1">
    <citation type="submission" date="2023-09" db="EMBL/GenBank/DDBJ databases">
        <title>Paucibacter sp. APW11 Genome sequencing and assembly.</title>
        <authorList>
            <person name="Kim I."/>
        </authorList>
    </citation>
    <scope>NUCLEOTIDE SEQUENCE</scope>
    <source>
        <strain evidence="6">APW11</strain>
    </source>
</reference>
<keyword evidence="4" id="KW-1133">Transmembrane helix</keyword>
<evidence type="ECO:0000313" key="7">
    <source>
        <dbReference type="Proteomes" id="UP001246372"/>
    </source>
</evidence>
<dbReference type="GO" id="GO:0004673">
    <property type="term" value="F:protein histidine kinase activity"/>
    <property type="evidence" value="ECO:0007669"/>
    <property type="project" value="UniProtKB-EC"/>
</dbReference>
<name>A0ABU3P5V4_9BURK</name>
<feature type="transmembrane region" description="Helical" evidence="4">
    <location>
        <begin position="169"/>
        <end position="190"/>
    </location>
</feature>
<dbReference type="NCBIfam" id="TIGR02916">
    <property type="entry name" value="PEP_his_kin"/>
    <property type="match status" value="1"/>
</dbReference>
<keyword evidence="6" id="KW-0418">Kinase</keyword>
<dbReference type="InterPro" id="IPR029016">
    <property type="entry name" value="GAF-like_dom_sf"/>
</dbReference>
<dbReference type="PROSITE" id="PS50109">
    <property type="entry name" value="HIS_KIN"/>
    <property type="match status" value="1"/>
</dbReference>
<accession>A0ABU3P5V4</accession>
<evidence type="ECO:0000313" key="6">
    <source>
        <dbReference type="EMBL" id="MDT8997962.1"/>
    </source>
</evidence>
<dbReference type="Gene3D" id="3.30.450.40">
    <property type="match status" value="1"/>
</dbReference>
<dbReference type="CDD" id="cd00082">
    <property type="entry name" value="HisKA"/>
    <property type="match status" value="1"/>
</dbReference>
<comment type="caution">
    <text evidence="6">The sequence shown here is derived from an EMBL/GenBank/DDBJ whole genome shotgun (WGS) entry which is preliminary data.</text>
</comment>
<dbReference type="PANTHER" id="PTHR43065:SF42">
    <property type="entry name" value="TWO-COMPONENT SENSOR PPRA"/>
    <property type="match status" value="1"/>
</dbReference>
<evidence type="ECO:0000256" key="2">
    <source>
        <dbReference type="ARBA" id="ARBA00012438"/>
    </source>
</evidence>
<dbReference type="SMART" id="SM00387">
    <property type="entry name" value="HATPase_c"/>
    <property type="match status" value="1"/>
</dbReference>
<dbReference type="Pfam" id="PF02518">
    <property type="entry name" value="HATPase_c"/>
    <property type="match status" value="1"/>
</dbReference>
<feature type="transmembrane region" description="Helical" evidence="4">
    <location>
        <begin position="80"/>
        <end position="97"/>
    </location>
</feature>
<evidence type="ECO:0000256" key="1">
    <source>
        <dbReference type="ARBA" id="ARBA00000085"/>
    </source>
</evidence>
<dbReference type="InterPro" id="IPR003661">
    <property type="entry name" value="HisK_dim/P_dom"/>
</dbReference>
<keyword evidence="4" id="KW-0472">Membrane</keyword>
<dbReference type="Gene3D" id="3.30.565.10">
    <property type="entry name" value="Histidine kinase-like ATPase, C-terminal domain"/>
    <property type="match status" value="1"/>
</dbReference>
<feature type="transmembrane region" description="Helical" evidence="4">
    <location>
        <begin position="43"/>
        <end position="68"/>
    </location>
</feature>
<protein>
    <recommendedName>
        <fullName evidence="2">histidine kinase</fullName>
        <ecNumber evidence="2">2.7.13.3</ecNumber>
    </recommendedName>
</protein>
<feature type="transmembrane region" description="Helical" evidence="4">
    <location>
        <begin position="273"/>
        <end position="293"/>
    </location>
</feature>
<dbReference type="PANTHER" id="PTHR43065">
    <property type="entry name" value="SENSOR HISTIDINE KINASE"/>
    <property type="match status" value="1"/>
</dbReference>
<feature type="transmembrane region" description="Helical" evidence="4">
    <location>
        <begin position="109"/>
        <end position="130"/>
    </location>
</feature>
<dbReference type="InterPro" id="IPR014265">
    <property type="entry name" value="XrtA/PrsK"/>
</dbReference>
<organism evidence="6 7">
    <name type="scientific">Roseateles aquae</name>
    <dbReference type="NCBI Taxonomy" id="3077235"/>
    <lineage>
        <taxon>Bacteria</taxon>
        <taxon>Pseudomonadati</taxon>
        <taxon>Pseudomonadota</taxon>
        <taxon>Betaproteobacteria</taxon>
        <taxon>Burkholderiales</taxon>
        <taxon>Sphaerotilaceae</taxon>
        <taxon>Roseateles</taxon>
    </lineage>
</organism>
<feature type="transmembrane region" description="Helical" evidence="4">
    <location>
        <begin position="242"/>
        <end position="261"/>
    </location>
</feature>
<dbReference type="SUPFAM" id="SSF55781">
    <property type="entry name" value="GAF domain-like"/>
    <property type="match status" value="1"/>
</dbReference>
<keyword evidence="3" id="KW-0597">Phosphoprotein</keyword>
<proteinExistence type="predicted"/>